<gene>
    <name evidence="2" type="ORF">ElyMa_004456800</name>
</gene>
<feature type="compositionally biased region" description="Polar residues" evidence="1">
    <location>
        <begin position="988"/>
        <end position="1006"/>
    </location>
</feature>
<sequence length="1638" mass="182548">MDDETNKIKQKLLEMKREFAQKQKKLERARRAARVKAHVRKKIKEHEEMESSLKLPINGKSISADSQSKEEKKQPQQEKVEINIAPEQNHQAHLTADSRILCSKTVLQKRQTPLCETDNFLPSSYDHTQLVCHNTGEVYQDFSQTQTKNKIKKNVEDCKTGSASHISRGDALGTEEHSDRHTVLRLSTPTPSEPNRGNEPSKCDMPNIDSSKLFSDSKPSSILKAKGGIDWQCGFELDICNNSEHGEDINSSCFKSKKEDIGGKSCERLKEQSNLMQGKLKQESSFWSINEKIKKPIDDGQLSQLNSRNTKGDVQLLTNKKRDRHIGKRSSWIDTDFHTDQSDFKTFPQNHINAQEEIVGHYDQNGWLSTVKMKEATYKGNAKKRHHTKNSESVKSKISKKGRASLLKKEAFRSTEEPMQAIQTSENTFMSNKAVKPNISPRNTNQKATTALSSSPSFNTFQSSKKPQKPLISKQQDTAENFATVVLNQKDNINWAGKLTLVSDEIKEKLEKHSHSSNGLKEKPIVEISTQNYMPRISQIDKGLLNTLQLEVETPDSVTVSIDKGVGSNKPSLALQNTQESLLSLTPTFKTTLCSVRENHKISQKDLLVGPNEVTDSEFFNILGIQQSQEPVISDRSSPNAQMTDENSQSGPHIKHAGIHTTENSFNSRPVKEDQGNLSAKAKDYVTNGQATKESGNHLCSVFENILPPSQTLSEFSEYTELDSIPFSQFELSEDLLSSGNSLSKQRSSTKALVRRRSRRISSGKPFEFRLSDLSVSQTTNWDNASSLQSEVHKYTKGKRPSQAQQRKAAMVISIFQFLQDRAKEPNLNCDFDLTPDFDCLKKERVCHALCSNAETLKQNTSHSTMKIVGVKSHDPINRAIPYLLTGDFEDKYRVFNEENKFLNEVVNAYSQSQESICSPIVLGKATSPASQSSENLHAESKLSIVQAVNSENQIAETENVLGTETSNSQLRSMVEAGTVLQNNFSKSLSSSERNASFSRNHLTPTNSKSKSNFSNNPLMSYVIENQGNLRRQALSSFDSQKNLDAEEPQSDSCGKAENETHKTLDDKAATAPNRNLDSKDHEKQEQRDNEKQYVMDFDNPQRENNALVSCTDQISDNIKHIDKLLCNKTPTIKCLPSNEFNVHQKTSQMDPATEAEAECVNLQQNLSHSYEKDNRSQSKVSMADSKVINDSTQMIAGDVIPVVNIDDATDLKNKVTLNLACNNLISLNASCNNISPQVHKTGNVSSPFHKWKNNFESPSNILNSLLSPVTPVMDNGISKSIRSLSRKSISFTSTPIRKAGAKARSNLQNQIDIDFESPISKSRSASGSSFINADLVNSPDLNRSQDDLTSVYSKALSVLSSPQNIHVAETVVQKMADGNDSVYSERAPTLEVSTNLSLVPVCDESYPSPGQVPVSDNHSLNISASVCNDCTAEVSTAVETSTTKLILDESLNKSNTLLSSPYVVHPWKKLARTATTPVQILEAETSSFEHGSFSFTCNQQRGKTKSNNRSDIKSNMKFSGCFQSDSQDAVVSLLCGRLKSQSHPECDQAYIVSVQATSLTVWGEDDTLGWTTELDWRLNPESHILKACLMPGFSRVAVLVTGWLSSTPFASLLTYEWDTEETMRFNIPFRDLPRQLW</sequence>
<feature type="compositionally biased region" description="Basic and acidic residues" evidence="1">
    <location>
        <begin position="67"/>
        <end position="78"/>
    </location>
</feature>
<feature type="compositionally biased region" description="Polar residues" evidence="1">
    <location>
        <begin position="630"/>
        <end position="651"/>
    </location>
</feature>
<feature type="region of interest" description="Disordered" evidence="1">
    <location>
        <begin position="380"/>
        <end position="402"/>
    </location>
</feature>
<feature type="region of interest" description="Disordered" evidence="1">
    <location>
        <begin position="988"/>
        <end position="1016"/>
    </location>
</feature>
<dbReference type="Proteomes" id="UP000762676">
    <property type="component" value="Unassembled WGS sequence"/>
</dbReference>
<feature type="region of interest" description="Disordered" evidence="1">
    <location>
        <begin position="24"/>
        <end position="78"/>
    </location>
</feature>
<feature type="compositionally biased region" description="Basic and acidic residues" evidence="1">
    <location>
        <begin position="1077"/>
        <end position="1090"/>
    </location>
</feature>
<name>A0AAV4HGF3_9GAST</name>
<feature type="compositionally biased region" description="Basic and acidic residues" evidence="1">
    <location>
        <begin position="1055"/>
        <end position="1069"/>
    </location>
</feature>
<feature type="region of interest" description="Disordered" evidence="1">
    <location>
        <begin position="436"/>
        <end position="470"/>
    </location>
</feature>
<organism evidence="2 3">
    <name type="scientific">Elysia marginata</name>
    <dbReference type="NCBI Taxonomy" id="1093978"/>
    <lineage>
        <taxon>Eukaryota</taxon>
        <taxon>Metazoa</taxon>
        <taxon>Spiralia</taxon>
        <taxon>Lophotrochozoa</taxon>
        <taxon>Mollusca</taxon>
        <taxon>Gastropoda</taxon>
        <taxon>Heterobranchia</taxon>
        <taxon>Euthyneura</taxon>
        <taxon>Panpulmonata</taxon>
        <taxon>Sacoglossa</taxon>
        <taxon>Placobranchoidea</taxon>
        <taxon>Plakobranchidae</taxon>
        <taxon>Elysia</taxon>
    </lineage>
</organism>
<feature type="compositionally biased region" description="Basic residues" evidence="1">
    <location>
        <begin position="31"/>
        <end position="43"/>
    </location>
</feature>
<evidence type="ECO:0000313" key="2">
    <source>
        <dbReference type="EMBL" id="GFR96639.1"/>
    </source>
</evidence>
<protein>
    <recommendedName>
        <fullName evidence="4">Partner and localiser of BRCA2 WD40 domain-containing protein</fullName>
    </recommendedName>
</protein>
<feature type="compositionally biased region" description="Low complexity" evidence="1">
    <location>
        <begin position="1007"/>
        <end position="1016"/>
    </location>
</feature>
<comment type="caution">
    <text evidence="2">The sequence shown here is derived from an EMBL/GenBank/DDBJ whole genome shotgun (WGS) entry which is preliminary data.</text>
</comment>
<feature type="compositionally biased region" description="Polar residues" evidence="1">
    <location>
        <begin position="185"/>
        <end position="195"/>
    </location>
</feature>
<reference evidence="2 3" key="1">
    <citation type="journal article" date="2021" name="Elife">
        <title>Chloroplast acquisition without the gene transfer in kleptoplastic sea slugs, Plakobranchus ocellatus.</title>
        <authorList>
            <person name="Maeda T."/>
            <person name="Takahashi S."/>
            <person name="Yoshida T."/>
            <person name="Shimamura S."/>
            <person name="Takaki Y."/>
            <person name="Nagai Y."/>
            <person name="Toyoda A."/>
            <person name="Suzuki Y."/>
            <person name="Arimoto A."/>
            <person name="Ishii H."/>
            <person name="Satoh N."/>
            <person name="Nishiyama T."/>
            <person name="Hasebe M."/>
            <person name="Maruyama T."/>
            <person name="Minagawa J."/>
            <person name="Obokata J."/>
            <person name="Shigenobu S."/>
        </authorList>
    </citation>
    <scope>NUCLEOTIDE SEQUENCE [LARGE SCALE GENOMIC DNA]</scope>
</reference>
<feature type="region of interest" description="Disordered" evidence="1">
    <location>
        <begin position="630"/>
        <end position="678"/>
    </location>
</feature>
<feature type="region of interest" description="Disordered" evidence="1">
    <location>
        <begin position="161"/>
        <end position="207"/>
    </location>
</feature>
<dbReference type="EMBL" id="BMAT01009007">
    <property type="protein sequence ID" value="GFR96639.1"/>
    <property type="molecule type" value="Genomic_DNA"/>
</dbReference>
<evidence type="ECO:0000313" key="3">
    <source>
        <dbReference type="Proteomes" id="UP000762676"/>
    </source>
</evidence>
<proteinExistence type="predicted"/>
<keyword evidence="3" id="KW-1185">Reference proteome</keyword>
<feature type="compositionally biased region" description="Polar residues" evidence="1">
    <location>
        <begin position="440"/>
        <end position="452"/>
    </location>
</feature>
<feature type="region of interest" description="Disordered" evidence="1">
    <location>
        <begin position="1041"/>
        <end position="1090"/>
    </location>
</feature>
<evidence type="ECO:0000256" key="1">
    <source>
        <dbReference type="SAM" id="MobiDB-lite"/>
    </source>
</evidence>
<feature type="compositionally biased region" description="Low complexity" evidence="1">
    <location>
        <begin position="453"/>
        <end position="464"/>
    </location>
</feature>
<accession>A0AAV4HGF3</accession>
<evidence type="ECO:0008006" key="4">
    <source>
        <dbReference type="Google" id="ProtNLM"/>
    </source>
</evidence>